<dbReference type="EMBL" id="MN739664">
    <property type="protein sequence ID" value="QHT19332.1"/>
    <property type="molecule type" value="Genomic_DNA"/>
</dbReference>
<dbReference type="SUPFAM" id="SSF53474">
    <property type="entry name" value="alpha/beta-Hydrolases"/>
    <property type="match status" value="1"/>
</dbReference>
<accession>A0A6C0DS53</accession>
<dbReference type="Gene3D" id="3.40.50.1820">
    <property type="entry name" value="alpha/beta hydrolase"/>
    <property type="match status" value="1"/>
</dbReference>
<name>A0A6C0DS53_9ZZZZ</name>
<proteinExistence type="predicted"/>
<protein>
    <submittedName>
        <fullName evidence="1">Uncharacterized protein</fullName>
    </submittedName>
</protein>
<dbReference type="InterPro" id="IPR029058">
    <property type="entry name" value="AB_hydrolase_fold"/>
</dbReference>
<organism evidence="1">
    <name type="scientific">viral metagenome</name>
    <dbReference type="NCBI Taxonomy" id="1070528"/>
    <lineage>
        <taxon>unclassified sequences</taxon>
        <taxon>metagenomes</taxon>
        <taxon>organismal metagenomes</taxon>
    </lineage>
</organism>
<dbReference type="AlphaFoldDB" id="A0A6C0DS53"/>
<reference evidence="1" key="1">
    <citation type="journal article" date="2020" name="Nature">
        <title>Giant virus diversity and host interactions through global metagenomics.</title>
        <authorList>
            <person name="Schulz F."/>
            <person name="Roux S."/>
            <person name="Paez-Espino D."/>
            <person name="Jungbluth S."/>
            <person name="Walsh D.A."/>
            <person name="Denef V.J."/>
            <person name="McMahon K.D."/>
            <person name="Konstantinidis K.T."/>
            <person name="Eloe-Fadrosh E.A."/>
            <person name="Kyrpides N.C."/>
            <person name="Woyke T."/>
        </authorList>
    </citation>
    <scope>NUCLEOTIDE SEQUENCE</scope>
    <source>
        <strain evidence="1">GVMAG-M-3300023174-57</strain>
    </source>
</reference>
<sequence length="270" mass="31203">MVEAYGYRETVIDDLAHTAPDEHLFYNYRGLKFLAKLKSANYNLVISFHGSLTQNGNVITGGKDRVIFRGFDYTIDNTDIVCIMDYLVGVYDEYVINWTLSTELHNVEHLYLEIFQKIIHAKPYRNVIFTGCSAGGYPALKFACKFEKIALISNSQLYLERFHTRSANFNQVKTMVEASGDRLLYSACDIEKLIQVKKPVRIILYNNVSDDTYKLHTQPFVEFIKQHGLEHLLDLRLFEWTTPLPEGKTHHTIQFPENRTPLDVLKSLLV</sequence>
<evidence type="ECO:0000313" key="1">
    <source>
        <dbReference type="EMBL" id="QHT19332.1"/>
    </source>
</evidence>